<accession>A0A843W0N6</accession>
<name>A0A843W0N6_COLES</name>
<sequence length="109" mass="12131">MCSGARWAARQFVPLDGGVRGLGRLQPRREPGNLLGTLWEYYPSRVVPRSGVTVLARKPFIVVRYGKTGDLLGGMPQRNLTASVHGGRTMEVFEPPWGGRGLRRWCHVC</sequence>
<dbReference type="EMBL" id="NMUH01002711">
    <property type="protein sequence ID" value="MQM01626.1"/>
    <property type="molecule type" value="Genomic_DNA"/>
</dbReference>
<dbReference type="AlphaFoldDB" id="A0A843W0N6"/>
<reference evidence="1" key="1">
    <citation type="submission" date="2017-07" db="EMBL/GenBank/DDBJ databases">
        <title>Taro Niue Genome Assembly and Annotation.</title>
        <authorList>
            <person name="Atibalentja N."/>
            <person name="Keating K."/>
            <person name="Fields C.J."/>
        </authorList>
    </citation>
    <scope>NUCLEOTIDE SEQUENCE</scope>
    <source>
        <strain evidence="1">Niue_2</strain>
        <tissue evidence="1">Leaf</tissue>
    </source>
</reference>
<proteinExistence type="predicted"/>
<organism evidence="1 2">
    <name type="scientific">Colocasia esculenta</name>
    <name type="common">Wild taro</name>
    <name type="synonym">Arum esculentum</name>
    <dbReference type="NCBI Taxonomy" id="4460"/>
    <lineage>
        <taxon>Eukaryota</taxon>
        <taxon>Viridiplantae</taxon>
        <taxon>Streptophyta</taxon>
        <taxon>Embryophyta</taxon>
        <taxon>Tracheophyta</taxon>
        <taxon>Spermatophyta</taxon>
        <taxon>Magnoliopsida</taxon>
        <taxon>Liliopsida</taxon>
        <taxon>Araceae</taxon>
        <taxon>Aroideae</taxon>
        <taxon>Colocasieae</taxon>
        <taxon>Colocasia</taxon>
    </lineage>
</organism>
<dbReference type="Proteomes" id="UP000652761">
    <property type="component" value="Unassembled WGS sequence"/>
</dbReference>
<evidence type="ECO:0000313" key="1">
    <source>
        <dbReference type="EMBL" id="MQM01626.1"/>
    </source>
</evidence>
<protein>
    <submittedName>
        <fullName evidence="1">Uncharacterized protein</fullName>
    </submittedName>
</protein>
<comment type="caution">
    <text evidence="1">The sequence shown here is derived from an EMBL/GenBank/DDBJ whole genome shotgun (WGS) entry which is preliminary data.</text>
</comment>
<keyword evidence="2" id="KW-1185">Reference proteome</keyword>
<evidence type="ECO:0000313" key="2">
    <source>
        <dbReference type="Proteomes" id="UP000652761"/>
    </source>
</evidence>
<gene>
    <name evidence="1" type="ORF">Taro_034387</name>
</gene>